<evidence type="ECO:0008006" key="5">
    <source>
        <dbReference type="Google" id="ProtNLM"/>
    </source>
</evidence>
<dbReference type="PANTHER" id="PTHR30441:SF8">
    <property type="entry name" value="DUF748 DOMAIN-CONTAINING PROTEIN"/>
    <property type="match status" value="1"/>
</dbReference>
<feature type="region of interest" description="Disordered" evidence="1">
    <location>
        <begin position="804"/>
        <end position="847"/>
    </location>
</feature>
<evidence type="ECO:0000256" key="1">
    <source>
        <dbReference type="SAM" id="MobiDB-lite"/>
    </source>
</evidence>
<keyword evidence="2" id="KW-0472">Membrane</keyword>
<evidence type="ECO:0000313" key="4">
    <source>
        <dbReference type="Proteomes" id="UP001476282"/>
    </source>
</evidence>
<dbReference type="EMBL" id="BAABRI010000025">
    <property type="protein sequence ID" value="GAA5484402.1"/>
    <property type="molecule type" value="Genomic_DNA"/>
</dbReference>
<keyword evidence="2" id="KW-1133">Transmembrane helix</keyword>
<evidence type="ECO:0000313" key="3">
    <source>
        <dbReference type="EMBL" id="GAA5484402.1"/>
    </source>
</evidence>
<dbReference type="Proteomes" id="UP001476282">
    <property type="component" value="Unassembled WGS sequence"/>
</dbReference>
<feature type="transmembrane region" description="Helical" evidence="2">
    <location>
        <begin position="12"/>
        <end position="35"/>
    </location>
</feature>
<keyword evidence="4" id="KW-1185">Reference proteome</keyword>
<reference evidence="3 4" key="1">
    <citation type="submission" date="2024-02" db="EMBL/GenBank/DDBJ databases">
        <title>Haloferula sargassicola NBRC 104335.</title>
        <authorList>
            <person name="Ichikawa N."/>
            <person name="Katano-Makiyama Y."/>
            <person name="Hidaka K."/>
        </authorList>
    </citation>
    <scope>NUCLEOTIDE SEQUENCE [LARGE SCALE GENOMIC DNA]</scope>
    <source>
        <strain evidence="3 4">NBRC 104335</strain>
    </source>
</reference>
<sequence length="847" mass="93555">MKLVRHIRIIHRLRTFGAIVGFLALAGLVGLIGWANETGLPDTWRQGIADALASQGIQAELASLRFIPFRGFEAGEVVIYSDASHQRVVGRLERLLFDLDRSRLTHGDFQIERLNLSGARFSLAADPLDPDSERLDVTDLSGRVEFSGPHSISISRASGMIHGVRLDANCRLDLFRSPGMTTPEEEDLARQERRKILLGVIHTLEAFDFDPSNPPRIRLEVRGDLEDPASLRASLNLRASQLQARDLLLREVDLRGELRGPALVLHQGSIVAGNGDLTGDAEYDLLDQSGRFNLRSTLDIPALVRQLRLPLPEALPSFSEPPVIEAKGDFRRRDGKWDYSVIGHATFFDPDFEGIRVDELSSSFAWNGTDLLLEDLHVLEGEGELTGRIYVQPDLIRYAATSTLPLGLWQRSISFEPLRTILNDFSGGPDLRQKVVFKGHAHPHQSHDWSFEGTAEAHGISFRGVPTREARVDLDLNGKRLDFNQGKVVFNYDDYPLKRRHGGPDTGSATVDQIRYDDVAKTVEIHGVRGDVWPAPVVRTFAPEVADHLEAYGFHGTPRLEADGVVGVLGEEAKTDLTVRFSTAGKLDYDFLDERLALDEPKGLVRVLPDKVLIEDLSFGALGGRARASLSSRAGPPETLSGAIDWTELDLEEIGKAYHFKNEFPGVITGRADFTLKGGEVAGLDGGGHVALEQAQLFDVPILGPLSPVIAAVLGNRKAGFQEAKSAFFSFDIQDGVLRSNDFLTTTRSLVFTGDGMADLNKLTLDMTVRMNARGLFGMITLPLKPFYGLFQFRGTGPFDDPKWDNVMFTSPPDEQNEKLLTPPRARPVDQPSAVPPRAKLPTHRRR</sequence>
<keyword evidence="2" id="KW-0812">Transmembrane</keyword>
<organism evidence="3 4">
    <name type="scientific">Haloferula sargassicola</name>
    <dbReference type="NCBI Taxonomy" id="490096"/>
    <lineage>
        <taxon>Bacteria</taxon>
        <taxon>Pseudomonadati</taxon>
        <taxon>Verrucomicrobiota</taxon>
        <taxon>Verrucomicrobiia</taxon>
        <taxon>Verrucomicrobiales</taxon>
        <taxon>Verrucomicrobiaceae</taxon>
        <taxon>Haloferula</taxon>
    </lineage>
</organism>
<evidence type="ECO:0000256" key="2">
    <source>
        <dbReference type="SAM" id="Phobius"/>
    </source>
</evidence>
<name>A0ABP9UUJ0_9BACT</name>
<dbReference type="PANTHER" id="PTHR30441">
    <property type="entry name" value="DUF748 DOMAIN-CONTAINING PROTEIN"/>
    <property type="match status" value="1"/>
</dbReference>
<accession>A0ABP9UUJ0</accession>
<proteinExistence type="predicted"/>
<gene>
    <name evidence="3" type="ORF">Hsar01_03646</name>
</gene>
<dbReference type="InterPro" id="IPR052894">
    <property type="entry name" value="AsmA-related"/>
</dbReference>
<comment type="caution">
    <text evidence="3">The sequence shown here is derived from an EMBL/GenBank/DDBJ whole genome shotgun (WGS) entry which is preliminary data.</text>
</comment>
<protein>
    <recommendedName>
        <fullName evidence="5">AsmA-like C-terminal domain-containing protein</fullName>
    </recommendedName>
</protein>